<evidence type="ECO:0000313" key="3">
    <source>
        <dbReference type="Proteomes" id="UP000215335"/>
    </source>
</evidence>
<evidence type="ECO:0000256" key="1">
    <source>
        <dbReference type="SAM" id="MobiDB-lite"/>
    </source>
</evidence>
<evidence type="ECO:0000313" key="2">
    <source>
        <dbReference type="EMBL" id="OXU24233.1"/>
    </source>
</evidence>
<sequence length="141" mass="15774">MCTAMESTNTNRSSSAMVAKKSSGSRKLNAVARALATAGTVSRQYRSGAGVYKNPREARVLYVILYNSKNDVENSKELTEKKNNFLVVTILMLDESNLPTEIIYNPFTDIIIAENVSDHNKLFLQKLNDMNNHFCTVIHLT</sequence>
<gene>
    <name evidence="2" type="ORF">TSAR_001327</name>
</gene>
<dbReference type="EMBL" id="NNAY01001365">
    <property type="protein sequence ID" value="OXU24233.1"/>
    <property type="molecule type" value="Genomic_DNA"/>
</dbReference>
<proteinExistence type="predicted"/>
<dbReference type="Proteomes" id="UP000215335">
    <property type="component" value="Unassembled WGS sequence"/>
</dbReference>
<organism evidence="2 3">
    <name type="scientific">Trichomalopsis sarcophagae</name>
    <dbReference type="NCBI Taxonomy" id="543379"/>
    <lineage>
        <taxon>Eukaryota</taxon>
        <taxon>Metazoa</taxon>
        <taxon>Ecdysozoa</taxon>
        <taxon>Arthropoda</taxon>
        <taxon>Hexapoda</taxon>
        <taxon>Insecta</taxon>
        <taxon>Pterygota</taxon>
        <taxon>Neoptera</taxon>
        <taxon>Endopterygota</taxon>
        <taxon>Hymenoptera</taxon>
        <taxon>Apocrita</taxon>
        <taxon>Proctotrupomorpha</taxon>
        <taxon>Chalcidoidea</taxon>
        <taxon>Pteromalidae</taxon>
        <taxon>Pteromalinae</taxon>
        <taxon>Trichomalopsis</taxon>
    </lineage>
</organism>
<feature type="region of interest" description="Disordered" evidence="1">
    <location>
        <begin position="1"/>
        <end position="22"/>
    </location>
</feature>
<protein>
    <submittedName>
        <fullName evidence="2">Uncharacterized protein</fullName>
    </submittedName>
</protein>
<comment type="caution">
    <text evidence="2">The sequence shown here is derived from an EMBL/GenBank/DDBJ whole genome shotgun (WGS) entry which is preliminary data.</text>
</comment>
<accession>A0A232F113</accession>
<keyword evidence="3" id="KW-1185">Reference proteome</keyword>
<reference evidence="2 3" key="1">
    <citation type="journal article" date="2017" name="Curr. Biol.">
        <title>The Evolution of Venom by Co-option of Single-Copy Genes.</title>
        <authorList>
            <person name="Martinson E.O."/>
            <person name="Mrinalini"/>
            <person name="Kelkar Y.D."/>
            <person name="Chang C.H."/>
            <person name="Werren J.H."/>
        </authorList>
    </citation>
    <scope>NUCLEOTIDE SEQUENCE [LARGE SCALE GENOMIC DNA]</scope>
    <source>
        <strain evidence="2 3">Alberta</strain>
        <tissue evidence="2">Whole body</tissue>
    </source>
</reference>
<feature type="compositionally biased region" description="Polar residues" evidence="1">
    <location>
        <begin position="1"/>
        <end position="16"/>
    </location>
</feature>
<dbReference type="AlphaFoldDB" id="A0A232F113"/>
<name>A0A232F113_9HYME</name>